<reference evidence="14" key="2">
    <citation type="submission" date="2011-02" db="EMBL/GenBank/DDBJ databases">
        <authorList>
            <person name="MacLean D."/>
        </authorList>
    </citation>
    <scope>NUCLEOTIDE SEQUENCE</scope>
</reference>
<dbReference type="PROSITE" id="PS00039">
    <property type="entry name" value="DEAD_ATP_HELICASE"/>
    <property type="match status" value="1"/>
</dbReference>
<evidence type="ECO:0000256" key="8">
    <source>
        <dbReference type="ARBA" id="ARBA00047984"/>
    </source>
</evidence>
<dbReference type="InterPro" id="IPR014001">
    <property type="entry name" value="Helicase_ATP-bd"/>
</dbReference>
<keyword evidence="5 14" id="KW-0347">Helicase</keyword>
<dbReference type="SMART" id="SM00487">
    <property type="entry name" value="DEXDc"/>
    <property type="match status" value="1"/>
</dbReference>
<keyword evidence="7" id="KW-0694">RNA-binding</keyword>
<dbReference type="PANTHER" id="PTHR47959">
    <property type="entry name" value="ATP-DEPENDENT RNA HELICASE RHLE-RELATED"/>
    <property type="match status" value="1"/>
</dbReference>
<evidence type="ECO:0000256" key="4">
    <source>
        <dbReference type="ARBA" id="ARBA00022801"/>
    </source>
</evidence>
<feature type="compositionally biased region" description="Basic and acidic residues" evidence="10">
    <location>
        <begin position="781"/>
        <end position="794"/>
    </location>
</feature>
<evidence type="ECO:0000256" key="10">
    <source>
        <dbReference type="SAM" id="MobiDB-lite"/>
    </source>
</evidence>
<protein>
    <recommendedName>
        <fullName evidence="2">RNA helicase</fullName>
        <ecNumber evidence="2">3.6.4.13</ecNumber>
    </recommendedName>
</protein>
<comment type="catalytic activity">
    <reaction evidence="8">
        <text>ATP + H2O = ADP + phosphate + H(+)</text>
        <dbReference type="Rhea" id="RHEA:13065"/>
        <dbReference type="ChEBI" id="CHEBI:15377"/>
        <dbReference type="ChEBI" id="CHEBI:15378"/>
        <dbReference type="ChEBI" id="CHEBI:30616"/>
        <dbReference type="ChEBI" id="CHEBI:43474"/>
        <dbReference type="ChEBI" id="CHEBI:456216"/>
        <dbReference type="EC" id="3.6.4.13"/>
    </reaction>
</comment>
<evidence type="ECO:0000259" key="11">
    <source>
        <dbReference type="PROSITE" id="PS51192"/>
    </source>
</evidence>
<evidence type="ECO:0000259" key="13">
    <source>
        <dbReference type="PROSITE" id="PS51195"/>
    </source>
</evidence>
<dbReference type="PROSITE" id="PS51195">
    <property type="entry name" value="Q_MOTIF"/>
    <property type="match status" value="1"/>
</dbReference>
<evidence type="ECO:0000259" key="12">
    <source>
        <dbReference type="PROSITE" id="PS51194"/>
    </source>
</evidence>
<dbReference type="PROSITE" id="PS51194">
    <property type="entry name" value="HELICASE_CTER"/>
    <property type="match status" value="1"/>
</dbReference>
<feature type="short sequence motif" description="Q motif" evidence="9">
    <location>
        <begin position="26"/>
        <end position="54"/>
    </location>
</feature>
<dbReference type="AlphaFoldDB" id="F0W0C7"/>
<evidence type="ECO:0000313" key="14">
    <source>
        <dbReference type="EMBL" id="CCA14499.1"/>
    </source>
</evidence>
<dbReference type="HOGENOM" id="CLU_003041_5_2_1"/>
<dbReference type="InterPro" id="IPR014014">
    <property type="entry name" value="RNA_helicase_DEAD_Q_motif"/>
</dbReference>
<dbReference type="SMART" id="SM01123">
    <property type="entry name" value="DBP10CT"/>
    <property type="match status" value="1"/>
</dbReference>
<dbReference type="GO" id="GO:0003723">
    <property type="term" value="F:RNA binding"/>
    <property type="evidence" value="ECO:0007669"/>
    <property type="project" value="UniProtKB-KW"/>
</dbReference>
<reference evidence="14" key="1">
    <citation type="journal article" date="2011" name="PLoS Biol.">
        <title>Gene gain and loss during evolution of obligate parasitism in the white rust pathogen of Arabidopsis thaliana.</title>
        <authorList>
            <person name="Kemen E."/>
            <person name="Gardiner A."/>
            <person name="Schultz-Larsen T."/>
            <person name="Kemen A.C."/>
            <person name="Balmuth A.L."/>
            <person name="Robert-Seilaniantz A."/>
            <person name="Bailey K."/>
            <person name="Holub E."/>
            <person name="Studholme D.J."/>
            <person name="Maclean D."/>
            <person name="Jones J.D."/>
        </authorList>
    </citation>
    <scope>NUCLEOTIDE SEQUENCE</scope>
</reference>
<dbReference type="Pfam" id="PF00270">
    <property type="entry name" value="DEAD"/>
    <property type="match status" value="1"/>
</dbReference>
<dbReference type="InterPro" id="IPR050079">
    <property type="entry name" value="DEAD_box_RNA_helicase"/>
</dbReference>
<dbReference type="GO" id="GO:0003724">
    <property type="term" value="F:RNA helicase activity"/>
    <property type="evidence" value="ECO:0007669"/>
    <property type="project" value="UniProtKB-EC"/>
</dbReference>
<dbReference type="PANTHER" id="PTHR47959:SF8">
    <property type="entry name" value="RNA HELICASE"/>
    <property type="match status" value="1"/>
</dbReference>
<evidence type="ECO:0000256" key="2">
    <source>
        <dbReference type="ARBA" id="ARBA00012552"/>
    </source>
</evidence>
<dbReference type="SMART" id="SM00490">
    <property type="entry name" value="HELICc"/>
    <property type="match status" value="1"/>
</dbReference>
<dbReference type="SUPFAM" id="SSF52540">
    <property type="entry name" value="P-loop containing nucleoside triphosphate hydrolases"/>
    <property type="match status" value="1"/>
</dbReference>
<evidence type="ECO:0000256" key="6">
    <source>
        <dbReference type="ARBA" id="ARBA00022840"/>
    </source>
</evidence>
<dbReference type="PROSITE" id="PS51192">
    <property type="entry name" value="HELICASE_ATP_BIND_1"/>
    <property type="match status" value="1"/>
</dbReference>
<evidence type="ECO:0000256" key="9">
    <source>
        <dbReference type="PROSITE-ProRule" id="PRU00552"/>
    </source>
</evidence>
<dbReference type="Gene3D" id="3.40.50.300">
    <property type="entry name" value="P-loop containing nucleotide triphosphate hydrolases"/>
    <property type="match status" value="2"/>
</dbReference>
<evidence type="ECO:0000256" key="5">
    <source>
        <dbReference type="ARBA" id="ARBA00022806"/>
    </source>
</evidence>
<feature type="domain" description="Helicase ATP-binding" evidence="11">
    <location>
        <begin position="57"/>
        <end position="230"/>
    </location>
</feature>
<dbReference type="InterPro" id="IPR001650">
    <property type="entry name" value="Helicase_C-like"/>
</dbReference>
<keyword evidence="3" id="KW-0547">Nucleotide-binding</keyword>
<accession>F0W0C7</accession>
<dbReference type="GO" id="GO:0005829">
    <property type="term" value="C:cytosol"/>
    <property type="evidence" value="ECO:0007669"/>
    <property type="project" value="TreeGrafter"/>
</dbReference>
<feature type="domain" description="DEAD-box RNA helicase Q" evidence="13">
    <location>
        <begin position="26"/>
        <end position="54"/>
    </location>
</feature>
<dbReference type="GO" id="GO:0016887">
    <property type="term" value="F:ATP hydrolysis activity"/>
    <property type="evidence" value="ECO:0007669"/>
    <property type="project" value="RHEA"/>
</dbReference>
<feature type="domain" description="Helicase C-terminal" evidence="12">
    <location>
        <begin position="261"/>
        <end position="404"/>
    </location>
</feature>
<dbReference type="InterPro" id="IPR027417">
    <property type="entry name" value="P-loop_NTPase"/>
</dbReference>
<dbReference type="GO" id="GO:0005524">
    <property type="term" value="F:ATP binding"/>
    <property type="evidence" value="ECO:0007669"/>
    <property type="project" value="UniProtKB-KW"/>
</dbReference>
<organism evidence="14">
    <name type="scientific">Albugo laibachii Nc14</name>
    <dbReference type="NCBI Taxonomy" id="890382"/>
    <lineage>
        <taxon>Eukaryota</taxon>
        <taxon>Sar</taxon>
        <taxon>Stramenopiles</taxon>
        <taxon>Oomycota</taxon>
        <taxon>Peronosporomycetes</taxon>
        <taxon>Albuginales</taxon>
        <taxon>Albuginaceae</taxon>
        <taxon>Albugo</taxon>
    </lineage>
</organism>
<dbReference type="CDD" id="cd17959">
    <property type="entry name" value="DEADc_DDX54"/>
    <property type="match status" value="1"/>
</dbReference>
<dbReference type="InterPro" id="IPR011545">
    <property type="entry name" value="DEAD/DEAH_box_helicase_dom"/>
</dbReference>
<evidence type="ECO:0000256" key="1">
    <source>
        <dbReference type="ARBA" id="ARBA00010379"/>
    </source>
</evidence>
<dbReference type="EC" id="3.6.4.13" evidence="2"/>
<sequence>MPTDDASSNDTKASYNAKLKKNKKGGGFQHLGLSNPVYRAVMAMGYKVPTPIQRKSLPLILSGKDVVGMARTGSGKSAAFLIPLIEKLKEHSTRVGLRGLVLAPTRELALQTLQFTKGLAKYTSLRVSLIVGGEGMEQQFSALASNPDILVATPGRLMHHLQEIPDFNLKSVEYVVFDEADRLFEMGFADQLHEILSQMPPNRQTLLFSATLPSVLAQFARAGLNEPAMIRLDVENKMSENLKMAFFTVRSDDKPAVFVHLVRDFLPKNDQTIIFTATRHHVEFLHQLLIANDIESSCVYGEMDQTSRKLNIAKFRAGKTNLLLVTDVAARGIDIPLLNNVINYSFPPTAKLFVHRVGRAARAGKSGTAFSLLDPTEYPFLVDLHLYIGRRLEDSSPVNSKPYALEEMQVENIHYGAFPSEITDRENEQIQDLLKHHPVVSPLVKVCANASKLYQRTRADPSKLSIKRAKGLQIQCHPLFKKEFVDHDTAQKAECLARIQTFRPVQTIFEVASSRAVPGTKKATTTSAMSVMATKRNAHFKIIEKNASRSLEVAQVKIPMEQNTIPKCIPARVEDETEHKKGRFLSKHSRKLLRKRVAAGENEVDVVEDLLTAQSMRKEPSLNNLDRTRQAQDKPEYKDEDNYINVAKTKRELMDGSFFDQVDDQNAFSNRLDASTLDLNPDDALQMSRKRRIFHWDTRKKKYVRTMAQDVTKQGTIRKKPPAQEYIRTESGIKIKAKKQQWGELYKKWQQKQHRSIRSGLEEDEGAGNIDYRHKRAKQKGVKDELQSEQMIRKEHARKARSQKNYNAEKFVHKPRKKGGSHGAPTRSKSIIRRRR</sequence>
<evidence type="ECO:0000256" key="3">
    <source>
        <dbReference type="ARBA" id="ARBA00022741"/>
    </source>
</evidence>
<gene>
    <name evidence="14" type="primary">AlNc14C4G570</name>
    <name evidence="14" type="ORF">ALNC14_006420</name>
</gene>
<dbReference type="EMBL" id="FR824049">
    <property type="protein sequence ID" value="CCA14499.1"/>
    <property type="molecule type" value="Genomic_DNA"/>
</dbReference>
<dbReference type="InterPro" id="IPR000629">
    <property type="entry name" value="RNA-helicase_DEAD-box_CS"/>
</dbReference>
<dbReference type="Pfam" id="PF00271">
    <property type="entry name" value="Helicase_C"/>
    <property type="match status" value="1"/>
</dbReference>
<keyword evidence="4" id="KW-0378">Hydrolase</keyword>
<dbReference type="Pfam" id="PF08147">
    <property type="entry name" value="DBP10CT"/>
    <property type="match status" value="1"/>
</dbReference>
<dbReference type="GO" id="GO:0005730">
    <property type="term" value="C:nucleolus"/>
    <property type="evidence" value="ECO:0007669"/>
    <property type="project" value="UniProtKB-SubCell"/>
</dbReference>
<feature type="region of interest" description="Disordered" evidence="10">
    <location>
        <begin position="756"/>
        <end position="836"/>
    </location>
</feature>
<keyword evidence="6" id="KW-0067">ATP-binding</keyword>
<name>F0W0C7_9STRA</name>
<dbReference type="CDD" id="cd18787">
    <property type="entry name" value="SF2_C_DEAD"/>
    <property type="match status" value="1"/>
</dbReference>
<dbReference type="InterPro" id="IPR012541">
    <property type="entry name" value="DBP10_C"/>
</dbReference>
<proteinExistence type="inferred from homology"/>
<comment type="similarity">
    <text evidence="1">Belongs to the DEAD box helicase family. DDX54/DBP10 subfamily.</text>
</comment>
<evidence type="ECO:0000256" key="7">
    <source>
        <dbReference type="ARBA" id="ARBA00022884"/>
    </source>
</evidence>
<dbReference type="InterPro" id="IPR033517">
    <property type="entry name" value="DDX54/DBP10_DEAD-box_helicase"/>
</dbReference>